<evidence type="ECO:0000256" key="1">
    <source>
        <dbReference type="SAM" id="Coils"/>
    </source>
</evidence>
<organism evidence="3">
    <name type="scientific">Thermohahella caldifontis</name>
    <dbReference type="NCBI Taxonomy" id="3142973"/>
    <lineage>
        <taxon>Bacteria</taxon>
        <taxon>Pseudomonadati</taxon>
        <taxon>Pseudomonadota</taxon>
        <taxon>Gammaproteobacteria</taxon>
        <taxon>Oceanospirillales</taxon>
        <taxon>Hahellaceae</taxon>
        <taxon>Thermohahella</taxon>
    </lineage>
</organism>
<feature type="coiled-coil region" evidence="1">
    <location>
        <begin position="418"/>
        <end position="476"/>
    </location>
</feature>
<dbReference type="RefSeq" id="WP_369602355.1">
    <property type="nucleotide sequence ID" value="NZ_CP154858.1"/>
</dbReference>
<accession>A0AB39UYJ8</accession>
<feature type="signal peptide" evidence="2">
    <location>
        <begin position="1"/>
        <end position="19"/>
    </location>
</feature>
<gene>
    <name evidence="3" type="ORF">AAIA72_05155</name>
</gene>
<protein>
    <recommendedName>
        <fullName evidence="4">Tetratricopeptide repeat protein</fullName>
    </recommendedName>
</protein>
<name>A0AB39UYJ8_9GAMM</name>
<evidence type="ECO:0000313" key="3">
    <source>
        <dbReference type="EMBL" id="XDT73361.1"/>
    </source>
</evidence>
<feature type="chain" id="PRO_5044345236" description="Tetratricopeptide repeat protein" evidence="2">
    <location>
        <begin position="20"/>
        <end position="624"/>
    </location>
</feature>
<sequence>MQRLFCLLIVLSMIGHAVSAEPDSLLLGEARFALANERPLDVLTLLENTHTGATQIDNHFHNENHLVAMEAALRLGLAEDALKLAEHLLFTAREKNHKQKAMLYKARALYQLGKDNTLLSWLPGQMTLLKGKDRDEALYLLAAAQTRSGKVAEAARTLSAISQGSLWAAYGYFNLATRYAQEDPDSSRALVALRVVAALAGQSEEGMALRDRALTAATDLALRSSDPEKALGLVRQVRAEAIEAPSAIYLMGMAEASDGRVRTAVRTWQRAKKYALMMPGVAETFQAIAWAYMKENLRGSAIDAWLEAVSVYGKEQQQTRQVRKELGQNGFLGFLKAARAEQKTPDWFLNTELANNTPRVMFLNALMTDDAFFDQARELMQLQVISRQLSDNRARLEILANAVSATSRHGKKGGKSRLAKLKAQLNTLVKRRNALVNAYQEATARQDFARIGSDRLLQARQDLEQLVADLKVLRAKLPEQDYQRLASRATRVHGRILWEEMDHLEDARATFRERIQAIDGLINQMRDGLGRVEARLAKGRAHFQARLQQINSLLKRIRAAEKRMNRLLVKADRRVTQMALERLDAHDASMGRYLVRSQLALVNLYDQLAVAEYGTGTETGRPAQ</sequence>
<reference evidence="3" key="1">
    <citation type="submission" date="2024-05" db="EMBL/GenBank/DDBJ databases">
        <title>Genome sequencing of novel strain.</title>
        <authorList>
            <person name="Ganbat D."/>
            <person name="Ganbat S."/>
            <person name="Lee S.-J."/>
        </authorList>
    </citation>
    <scope>NUCLEOTIDE SEQUENCE</scope>
    <source>
        <strain evidence="3">SMD15-11</strain>
    </source>
</reference>
<keyword evidence="1" id="KW-0175">Coiled coil</keyword>
<dbReference type="SUPFAM" id="SSF48452">
    <property type="entry name" value="TPR-like"/>
    <property type="match status" value="1"/>
</dbReference>
<proteinExistence type="predicted"/>
<evidence type="ECO:0008006" key="4">
    <source>
        <dbReference type="Google" id="ProtNLM"/>
    </source>
</evidence>
<evidence type="ECO:0000256" key="2">
    <source>
        <dbReference type="SAM" id="SignalP"/>
    </source>
</evidence>
<keyword evidence="2" id="KW-0732">Signal</keyword>
<dbReference type="Gene3D" id="1.25.40.10">
    <property type="entry name" value="Tetratricopeptide repeat domain"/>
    <property type="match status" value="1"/>
</dbReference>
<dbReference type="AlphaFoldDB" id="A0AB39UYJ8"/>
<dbReference type="InterPro" id="IPR011990">
    <property type="entry name" value="TPR-like_helical_dom_sf"/>
</dbReference>
<dbReference type="KEGG" id="tcd:AAIA72_05155"/>
<dbReference type="EMBL" id="CP154858">
    <property type="protein sequence ID" value="XDT73361.1"/>
    <property type="molecule type" value="Genomic_DNA"/>
</dbReference>